<dbReference type="Pfam" id="PF02801">
    <property type="entry name" value="Ketoacyl-synt_C"/>
    <property type="match status" value="1"/>
</dbReference>
<gene>
    <name evidence="5" type="ORF">C7Y44_03270</name>
</gene>
<dbReference type="CDD" id="cd00834">
    <property type="entry name" value="KAS_I_II"/>
    <property type="match status" value="1"/>
</dbReference>
<proteinExistence type="inferred from homology"/>
<dbReference type="SMART" id="SM00825">
    <property type="entry name" value="PKS_KS"/>
    <property type="match status" value="1"/>
</dbReference>
<comment type="caution">
    <text evidence="5">The sequence shown here is derived from an EMBL/GenBank/DDBJ whole genome shotgun (WGS) entry which is preliminary data.</text>
</comment>
<dbReference type="Gene3D" id="3.40.47.10">
    <property type="match status" value="2"/>
</dbReference>
<dbReference type="RefSeq" id="WP_142543312.1">
    <property type="nucleotide sequence ID" value="NZ_SADY01000001.1"/>
</dbReference>
<dbReference type="PANTHER" id="PTHR11712:SF336">
    <property type="entry name" value="3-OXOACYL-[ACYL-CARRIER-PROTEIN] SYNTHASE, MITOCHONDRIAL"/>
    <property type="match status" value="1"/>
</dbReference>
<feature type="domain" description="Ketosynthase family 3 (KS3)" evidence="4">
    <location>
        <begin position="4"/>
        <end position="423"/>
    </location>
</feature>
<dbReference type="InterPro" id="IPR014031">
    <property type="entry name" value="Ketoacyl_synth_C"/>
</dbReference>
<dbReference type="PANTHER" id="PTHR11712">
    <property type="entry name" value="POLYKETIDE SYNTHASE-RELATED"/>
    <property type="match status" value="1"/>
</dbReference>
<dbReference type="Pfam" id="PF00109">
    <property type="entry name" value="ketoacyl-synt"/>
    <property type="match status" value="1"/>
</dbReference>
<protein>
    <submittedName>
        <fullName evidence="5">Beta-ketoacyl-ACP synthase</fullName>
    </submittedName>
</protein>
<evidence type="ECO:0000259" key="4">
    <source>
        <dbReference type="PROSITE" id="PS52004"/>
    </source>
</evidence>
<evidence type="ECO:0000313" key="6">
    <source>
        <dbReference type="Proteomes" id="UP000316208"/>
    </source>
</evidence>
<evidence type="ECO:0000256" key="2">
    <source>
        <dbReference type="ARBA" id="ARBA00022679"/>
    </source>
</evidence>
<dbReference type="InterPro" id="IPR020841">
    <property type="entry name" value="PKS_Beta-ketoAc_synthase_dom"/>
</dbReference>
<dbReference type="InterPro" id="IPR014030">
    <property type="entry name" value="Ketoacyl_synth_N"/>
</dbReference>
<dbReference type="InterPro" id="IPR000794">
    <property type="entry name" value="Beta-ketoacyl_synthase"/>
</dbReference>
<dbReference type="Proteomes" id="UP000316208">
    <property type="component" value="Unassembled WGS sequence"/>
</dbReference>
<dbReference type="EMBL" id="SADY01000001">
    <property type="protein sequence ID" value="TQR46689.1"/>
    <property type="molecule type" value="Genomic_DNA"/>
</dbReference>
<keyword evidence="6" id="KW-1185">Reference proteome</keyword>
<comment type="similarity">
    <text evidence="1 3">Belongs to the thiolase-like superfamily. Beta-ketoacyl-ACP synthases family.</text>
</comment>
<evidence type="ECO:0000313" key="5">
    <source>
        <dbReference type="EMBL" id="TQR46689.1"/>
    </source>
</evidence>
<keyword evidence="2 3" id="KW-0808">Transferase</keyword>
<name>A0ABY3AWP9_PAEPP</name>
<reference evidence="5 6" key="1">
    <citation type="submission" date="2018-03" db="EMBL/GenBank/DDBJ databases">
        <title>Aerobic endospore-forming bacteria genome sequencing and assembly.</title>
        <authorList>
            <person name="Cavalcante D.A."/>
            <person name="Driks A."/>
            <person name="Putonti C."/>
            <person name="De-Souza M.T."/>
        </authorList>
    </citation>
    <scope>NUCLEOTIDE SEQUENCE [LARGE SCALE GENOMIC DNA]</scope>
    <source>
        <strain evidence="5 6">SDF0028</strain>
    </source>
</reference>
<evidence type="ECO:0000256" key="3">
    <source>
        <dbReference type="RuleBase" id="RU003694"/>
    </source>
</evidence>
<dbReference type="NCBIfam" id="NF005490">
    <property type="entry name" value="PRK07103.1"/>
    <property type="match status" value="1"/>
</dbReference>
<sequence length="426" mass="46439">MRNNRSVAITGMGVVSSIGQDITSFEAALQTGKSGIGYLQRNIDVDIPVKIGAEIRGFTLENKKETIHPRMERIINKIQKCVRRSPEPLHYAVAAAIEAWESSGICDVDFDMERVGLVVAGNNLNQHLQYDLYEKFKKNPEFVSSSYALQFMDTDHVGTLSELFGINGEGFTVGGASASGNVGIIKGLQLIRLGIVDVCVVVGAAAVFSPMELQAFYNIGAMGGKVYHDRPEQSCRPFDIDHEGFIYGQASGCIILESMESANARRIKILAEILGSSIILDGNKLSDPNVHGEERAMASALKQANIRIGEIDYINTHGSSSPLGDRTELKAISKICGNEKERIWINSTKSLTGHCLYSAGVIEAIATVLQLNGGFVHPNLNLERPIDETFRFSKETYNDVSIKVALSNSFAFGGINTSLIIRKGEY</sequence>
<dbReference type="SUPFAM" id="SSF53901">
    <property type="entry name" value="Thiolase-like"/>
    <property type="match status" value="2"/>
</dbReference>
<accession>A0ABY3AWP9</accession>
<organism evidence="5 6">
    <name type="scientific">Paenibacillus popilliae</name>
    <name type="common">Bacillus popilliae</name>
    <dbReference type="NCBI Taxonomy" id="78057"/>
    <lineage>
        <taxon>Bacteria</taxon>
        <taxon>Bacillati</taxon>
        <taxon>Bacillota</taxon>
        <taxon>Bacilli</taxon>
        <taxon>Bacillales</taxon>
        <taxon>Paenibacillaceae</taxon>
        <taxon>Paenibacillus</taxon>
    </lineage>
</organism>
<dbReference type="PROSITE" id="PS52004">
    <property type="entry name" value="KS3_2"/>
    <property type="match status" value="1"/>
</dbReference>
<evidence type="ECO:0000256" key="1">
    <source>
        <dbReference type="ARBA" id="ARBA00008467"/>
    </source>
</evidence>
<dbReference type="InterPro" id="IPR016039">
    <property type="entry name" value="Thiolase-like"/>
</dbReference>